<dbReference type="Proteomes" id="UP001174691">
    <property type="component" value="Unassembled WGS sequence"/>
</dbReference>
<accession>A0AA38VIK5</accession>
<keyword evidence="2" id="KW-1185">Reference proteome</keyword>
<reference evidence="1" key="1">
    <citation type="submission" date="2022-07" db="EMBL/GenBank/DDBJ databases">
        <title>Fungi with potential for degradation of polypropylene.</title>
        <authorList>
            <person name="Gostincar C."/>
        </authorList>
    </citation>
    <scope>NUCLEOTIDE SEQUENCE</scope>
    <source>
        <strain evidence="1">EXF-13287</strain>
    </source>
</reference>
<dbReference type="EMBL" id="JANBVN010000192">
    <property type="protein sequence ID" value="KAJ9133931.1"/>
    <property type="molecule type" value="Genomic_DNA"/>
</dbReference>
<gene>
    <name evidence="1" type="ORF">NKR19_g8866</name>
</gene>
<protein>
    <submittedName>
        <fullName evidence="1">Uncharacterized protein</fullName>
    </submittedName>
</protein>
<evidence type="ECO:0000313" key="2">
    <source>
        <dbReference type="Proteomes" id="UP001174691"/>
    </source>
</evidence>
<evidence type="ECO:0000313" key="1">
    <source>
        <dbReference type="EMBL" id="KAJ9133931.1"/>
    </source>
</evidence>
<organism evidence="1 2">
    <name type="scientific">Coniochaeta hoffmannii</name>
    <dbReference type="NCBI Taxonomy" id="91930"/>
    <lineage>
        <taxon>Eukaryota</taxon>
        <taxon>Fungi</taxon>
        <taxon>Dikarya</taxon>
        <taxon>Ascomycota</taxon>
        <taxon>Pezizomycotina</taxon>
        <taxon>Sordariomycetes</taxon>
        <taxon>Sordariomycetidae</taxon>
        <taxon>Coniochaetales</taxon>
        <taxon>Coniochaetaceae</taxon>
        <taxon>Coniochaeta</taxon>
    </lineage>
</organism>
<sequence>MASSSAAAQPPSHLPCIRALHLNAASAAAVLDVAAAVKHDQETSGQQAILALRALGEAKTWSEVALSAPSWAKVSALRTQLISESDSLIPIVTLINPRALYLYEKAMVVQLNAGVAPLKSFLTMDQDVGLLIPLSPASSAATKSKSESLDEDEDEDEDEDLLLVTAWDETRGEERYRLALAAGRKAFVVSGTAMLRVEGREPLVAVVFCLASGTGGEG</sequence>
<dbReference type="AlphaFoldDB" id="A0AA38VIK5"/>
<comment type="caution">
    <text evidence="1">The sequence shown here is derived from an EMBL/GenBank/DDBJ whole genome shotgun (WGS) entry which is preliminary data.</text>
</comment>
<name>A0AA38VIK5_9PEZI</name>
<proteinExistence type="predicted"/>